<dbReference type="InterPro" id="IPR005326">
    <property type="entry name" value="Plectin_eS10_N"/>
</dbReference>
<evidence type="ECO:0000256" key="5">
    <source>
        <dbReference type="ARBA" id="ARBA00023274"/>
    </source>
</evidence>
<evidence type="ECO:0000313" key="9">
    <source>
        <dbReference type="Proteomes" id="UP000015104"/>
    </source>
</evidence>
<accession>T1KML5</accession>
<organism evidence="8 9">
    <name type="scientific">Tetranychus urticae</name>
    <name type="common">Two-spotted spider mite</name>
    <dbReference type="NCBI Taxonomy" id="32264"/>
    <lineage>
        <taxon>Eukaryota</taxon>
        <taxon>Metazoa</taxon>
        <taxon>Ecdysozoa</taxon>
        <taxon>Arthropoda</taxon>
        <taxon>Chelicerata</taxon>
        <taxon>Arachnida</taxon>
        <taxon>Acari</taxon>
        <taxon>Acariformes</taxon>
        <taxon>Trombidiformes</taxon>
        <taxon>Prostigmata</taxon>
        <taxon>Eleutherengona</taxon>
        <taxon>Raphignathae</taxon>
        <taxon>Tetranychoidea</taxon>
        <taxon>Tetranychidae</taxon>
        <taxon>Tetranychus</taxon>
    </lineage>
</organism>
<name>T1KML5_TETUR</name>
<dbReference type="Proteomes" id="UP000015104">
    <property type="component" value="Unassembled WGS sequence"/>
</dbReference>
<evidence type="ECO:0000256" key="4">
    <source>
        <dbReference type="ARBA" id="ARBA00022980"/>
    </source>
</evidence>
<dbReference type="STRING" id="32264.T1KML5"/>
<keyword evidence="9" id="KW-1185">Reference proteome</keyword>
<dbReference type="GO" id="GO:0003723">
    <property type="term" value="F:RNA binding"/>
    <property type="evidence" value="ECO:0007669"/>
    <property type="project" value="TreeGrafter"/>
</dbReference>
<evidence type="ECO:0000256" key="1">
    <source>
        <dbReference type="ARBA" id="ARBA00004496"/>
    </source>
</evidence>
<dbReference type="GO" id="GO:0003735">
    <property type="term" value="F:structural constituent of ribosome"/>
    <property type="evidence" value="ECO:0007669"/>
    <property type="project" value="TreeGrafter"/>
</dbReference>
<dbReference type="OMA" id="AYFFITD"/>
<dbReference type="InterPro" id="IPR036388">
    <property type="entry name" value="WH-like_DNA-bd_sf"/>
</dbReference>
<comment type="similarity">
    <text evidence="2">Belongs to the eukaryotic ribosomal protein eS10 family.</text>
</comment>
<keyword evidence="4" id="KW-0689">Ribosomal protein</keyword>
<dbReference type="GO" id="GO:0002181">
    <property type="term" value="P:cytoplasmic translation"/>
    <property type="evidence" value="ECO:0007669"/>
    <property type="project" value="UniProtKB-ARBA"/>
</dbReference>
<keyword evidence="3" id="KW-0963">Cytoplasm</keyword>
<evidence type="ECO:0000256" key="6">
    <source>
        <dbReference type="SAM" id="MobiDB-lite"/>
    </source>
</evidence>
<feature type="domain" description="Plectin/eS10 N-terminal" evidence="7">
    <location>
        <begin position="3"/>
        <end position="95"/>
    </location>
</feature>
<gene>
    <name evidence="8" type="primary">107365416</name>
</gene>
<dbReference type="Pfam" id="PF03501">
    <property type="entry name" value="S10_plectin"/>
    <property type="match status" value="1"/>
</dbReference>
<dbReference type="HOGENOM" id="CLU_089349_3_1_1"/>
<dbReference type="Gene3D" id="1.10.10.10">
    <property type="entry name" value="Winged helix-like DNA-binding domain superfamily/Winged helix DNA-binding domain"/>
    <property type="match status" value="1"/>
</dbReference>
<dbReference type="KEGG" id="tut:107365416"/>
<protein>
    <recommendedName>
        <fullName evidence="7">Plectin/eS10 N-terminal domain-containing protein</fullName>
    </recommendedName>
</protein>
<sequence length="142" mass="15211">MLIPKNNRLAIYEYLFKEGVLVAKKDTNLPRHPLIPSVTNLQVIVTMKSLTSKGLVKTQFAWRHYYYYLTNEGIAYLRNFLCLPAEIVPATLKRKQTEARGTAGAGAGAGTGAGVGAGAGTGPGLGAPESKFKGYGRGKPVE</sequence>
<evidence type="ECO:0000313" key="8">
    <source>
        <dbReference type="EnsemblMetazoa" id="tetur15g02050.1"/>
    </source>
</evidence>
<reference evidence="8" key="2">
    <citation type="submission" date="2015-06" db="UniProtKB">
        <authorList>
            <consortium name="EnsemblMetazoa"/>
        </authorList>
    </citation>
    <scope>IDENTIFICATION</scope>
</reference>
<evidence type="ECO:0000256" key="2">
    <source>
        <dbReference type="ARBA" id="ARBA00007278"/>
    </source>
</evidence>
<dbReference type="eggNOG" id="KOG3344">
    <property type="taxonomic scope" value="Eukaryota"/>
</dbReference>
<reference evidence="9" key="1">
    <citation type="submission" date="2011-08" db="EMBL/GenBank/DDBJ databases">
        <authorList>
            <person name="Rombauts S."/>
        </authorList>
    </citation>
    <scope>NUCLEOTIDE SEQUENCE</scope>
    <source>
        <strain evidence="9">London</strain>
    </source>
</reference>
<dbReference type="GO" id="GO:0022627">
    <property type="term" value="C:cytosolic small ribosomal subunit"/>
    <property type="evidence" value="ECO:0007669"/>
    <property type="project" value="TreeGrafter"/>
</dbReference>
<feature type="region of interest" description="Disordered" evidence="6">
    <location>
        <begin position="118"/>
        <end position="142"/>
    </location>
</feature>
<dbReference type="EMBL" id="CAEY01000246">
    <property type="status" value="NOT_ANNOTATED_CDS"/>
    <property type="molecule type" value="Genomic_DNA"/>
</dbReference>
<evidence type="ECO:0000256" key="3">
    <source>
        <dbReference type="ARBA" id="ARBA00022490"/>
    </source>
</evidence>
<dbReference type="AlphaFoldDB" id="T1KML5"/>
<evidence type="ECO:0000259" key="7">
    <source>
        <dbReference type="Pfam" id="PF03501"/>
    </source>
</evidence>
<keyword evidence="5" id="KW-0687">Ribonucleoprotein</keyword>
<proteinExistence type="inferred from homology"/>
<dbReference type="PANTHER" id="PTHR12146">
    <property type="entry name" value="40S RIBOSOMAL PROTEIN S10"/>
    <property type="match status" value="1"/>
</dbReference>
<dbReference type="OrthoDB" id="5211809at2759"/>
<dbReference type="FunFam" id="1.10.10.10:FF:000025">
    <property type="entry name" value="40S ribosomal protein S10"/>
    <property type="match status" value="1"/>
</dbReference>
<dbReference type="EnsemblMetazoa" id="tetur15g02050.1">
    <property type="protein sequence ID" value="tetur15g02050.1"/>
    <property type="gene ID" value="tetur15g02050"/>
</dbReference>
<dbReference type="PANTHER" id="PTHR12146:SF0">
    <property type="entry name" value="RIBOSOMAL PROTEIN S10"/>
    <property type="match status" value="1"/>
</dbReference>
<dbReference type="InterPro" id="IPR037447">
    <property type="entry name" value="Ribosomal_eS10"/>
</dbReference>
<comment type="subcellular location">
    <subcellularLocation>
        <location evidence="1">Cytoplasm</location>
    </subcellularLocation>
</comment>